<evidence type="ECO:0000256" key="1">
    <source>
        <dbReference type="ARBA" id="ARBA00022801"/>
    </source>
</evidence>
<organism evidence="3 4">
    <name type="scientific">Coptotermes formosanus</name>
    <name type="common">Formosan subterranean termite</name>
    <dbReference type="NCBI Taxonomy" id="36987"/>
    <lineage>
        <taxon>Eukaryota</taxon>
        <taxon>Metazoa</taxon>
        <taxon>Ecdysozoa</taxon>
        <taxon>Arthropoda</taxon>
        <taxon>Hexapoda</taxon>
        <taxon>Insecta</taxon>
        <taxon>Pterygota</taxon>
        <taxon>Neoptera</taxon>
        <taxon>Polyneoptera</taxon>
        <taxon>Dictyoptera</taxon>
        <taxon>Blattodea</taxon>
        <taxon>Blattoidea</taxon>
        <taxon>Termitoidae</taxon>
        <taxon>Rhinotermitidae</taxon>
        <taxon>Coptotermes</taxon>
    </lineage>
</organism>
<dbReference type="PANTHER" id="PTHR11079">
    <property type="entry name" value="CYTOSINE DEAMINASE FAMILY MEMBER"/>
    <property type="match status" value="1"/>
</dbReference>
<dbReference type="FunCoup" id="A0A6L2Q7D3">
    <property type="interactions" value="753"/>
</dbReference>
<dbReference type="InterPro" id="IPR016193">
    <property type="entry name" value="Cytidine_deaminase-like"/>
</dbReference>
<keyword evidence="1" id="KW-0378">Hydrolase</keyword>
<dbReference type="GO" id="GO:0052717">
    <property type="term" value="F:tRNA-specific adenosine-34 deaminase activity"/>
    <property type="evidence" value="ECO:0007669"/>
    <property type="project" value="UniProtKB-EC"/>
</dbReference>
<dbReference type="EMBL" id="BLKM01002677">
    <property type="protein sequence ID" value="GFG40833.1"/>
    <property type="molecule type" value="Genomic_DNA"/>
</dbReference>
<dbReference type="GO" id="GO:0005634">
    <property type="term" value="C:nucleus"/>
    <property type="evidence" value="ECO:0007669"/>
    <property type="project" value="TreeGrafter"/>
</dbReference>
<dbReference type="PANTHER" id="PTHR11079:SF149">
    <property type="entry name" value="TRNA-SPECIFIC ADENOSINE DEAMINASE 2"/>
    <property type="match status" value="1"/>
</dbReference>
<dbReference type="AlphaFoldDB" id="A0A6L2Q7D3"/>
<comment type="caution">
    <text evidence="3">The sequence shown here is derived from an EMBL/GenBank/DDBJ whole genome shotgun (WGS) entry which is preliminary data.</text>
</comment>
<dbReference type="Proteomes" id="UP000502823">
    <property type="component" value="Unassembled WGS sequence"/>
</dbReference>
<dbReference type="InParanoid" id="A0A6L2Q7D3"/>
<dbReference type="CDD" id="cd01285">
    <property type="entry name" value="nucleoside_deaminase"/>
    <property type="match status" value="1"/>
</dbReference>
<evidence type="ECO:0000313" key="3">
    <source>
        <dbReference type="EMBL" id="GFG40833.1"/>
    </source>
</evidence>
<dbReference type="PROSITE" id="PS51747">
    <property type="entry name" value="CYT_DCMP_DEAMINASES_2"/>
    <property type="match status" value="1"/>
</dbReference>
<proteinExistence type="predicted"/>
<dbReference type="GO" id="GO:0046872">
    <property type="term" value="F:metal ion binding"/>
    <property type="evidence" value="ECO:0007669"/>
    <property type="project" value="UniProtKB-KW"/>
</dbReference>
<dbReference type="InterPro" id="IPR002125">
    <property type="entry name" value="CMP_dCMP_dom"/>
</dbReference>
<feature type="domain" description="CMP/dCMP-type deaminase" evidence="2">
    <location>
        <begin position="1"/>
        <end position="126"/>
    </location>
</feature>
<accession>A0A6L2Q7D3</accession>
<evidence type="ECO:0000259" key="2">
    <source>
        <dbReference type="PROSITE" id="PS51747"/>
    </source>
</evidence>
<sequence length="178" mass="19464">MEKEWMNEALDLATEAVEAGEVPVGCVFVYNGEVIAKGRNTVNETRNATRHAELNCLDQTAEWCKENGQNFATVVAAMKVWVTVEPCIMCASALHSLNVAAVTYGCKNDRFGGHTSVLNTAVLYPEPSPMVGGLESDRAMQLLKDFYKGTNSNAPHPKVKKDTAITRLTIKQDSVTQE</sequence>
<evidence type="ECO:0000313" key="4">
    <source>
        <dbReference type="Proteomes" id="UP000502823"/>
    </source>
</evidence>
<gene>
    <name evidence="3" type="ORF">Cfor_05332</name>
</gene>
<dbReference type="Pfam" id="PF00383">
    <property type="entry name" value="dCMP_cyt_deam_1"/>
    <property type="match status" value="1"/>
</dbReference>
<protein>
    <recommendedName>
        <fullName evidence="2">CMP/dCMP-type deaminase domain-containing protein</fullName>
    </recommendedName>
</protein>
<dbReference type="OrthoDB" id="408702at2759"/>
<name>A0A6L2Q7D3_COPFO</name>
<keyword evidence="4" id="KW-1185">Reference proteome</keyword>
<reference evidence="4" key="1">
    <citation type="submission" date="2020-01" db="EMBL/GenBank/DDBJ databases">
        <title>Draft genome sequence of the Termite Coptotermes fromosanus.</title>
        <authorList>
            <person name="Itakura S."/>
            <person name="Yosikawa Y."/>
            <person name="Umezawa K."/>
        </authorList>
    </citation>
    <scope>NUCLEOTIDE SEQUENCE [LARGE SCALE GENOMIC DNA]</scope>
</reference>
<dbReference type="GO" id="GO:0005737">
    <property type="term" value="C:cytoplasm"/>
    <property type="evidence" value="ECO:0007669"/>
    <property type="project" value="TreeGrafter"/>
</dbReference>
<dbReference type="GO" id="GO:0002100">
    <property type="term" value="P:tRNA wobble adenosine to inosine editing"/>
    <property type="evidence" value="ECO:0007669"/>
    <property type="project" value="InterPro"/>
</dbReference>
<dbReference type="Gene3D" id="3.40.140.10">
    <property type="entry name" value="Cytidine Deaminase, domain 2"/>
    <property type="match status" value="1"/>
</dbReference>
<dbReference type="SUPFAM" id="SSF53927">
    <property type="entry name" value="Cytidine deaminase-like"/>
    <property type="match status" value="1"/>
</dbReference>